<sequence length="61" mass="6731">MRECRSQILTRFELMVDDDVTQEADALFASLGLDTAAIRSFLQASIANTGIPFARAASWHT</sequence>
<dbReference type="InterPro" id="IPR013321">
    <property type="entry name" value="Arc_rbn_hlx_hlx"/>
</dbReference>
<dbReference type="EMBL" id="JARVLH010000003">
    <property type="protein sequence ID" value="MEX5285372.1"/>
    <property type="molecule type" value="Genomic_DNA"/>
</dbReference>
<evidence type="ECO:0000313" key="1">
    <source>
        <dbReference type="EMBL" id="MEX5285372.1"/>
    </source>
</evidence>
<reference evidence="1 2" key="1">
    <citation type="submission" date="2023-04" db="EMBL/GenBank/DDBJ databases">
        <title>Genome Sequence of Selenomonas sputigena ATCC 33150.</title>
        <authorList>
            <person name="Miller D.P."/>
            <person name="Anvari S."/>
            <person name="Polson S.W."/>
            <person name="Macdonald M."/>
            <person name="Mcdowell J.V."/>
        </authorList>
    </citation>
    <scope>NUCLEOTIDE SEQUENCE [LARGE SCALE GENOMIC DNA]</scope>
    <source>
        <strain evidence="1 2">ATCC 33150</strain>
    </source>
</reference>
<evidence type="ECO:0000313" key="2">
    <source>
        <dbReference type="Proteomes" id="UP001559623"/>
    </source>
</evidence>
<proteinExistence type="predicted"/>
<protein>
    <recommendedName>
        <fullName evidence="3">Addiction module antitoxin, RelB/DinJ family</fullName>
    </recommendedName>
</protein>
<comment type="caution">
    <text evidence="1">The sequence shown here is derived from an EMBL/GenBank/DDBJ whole genome shotgun (WGS) entry which is preliminary data.</text>
</comment>
<dbReference type="RefSeq" id="WP_368847098.1">
    <property type="nucleotide sequence ID" value="NZ_CP194411.1"/>
</dbReference>
<accession>A0ABV3X710</accession>
<name>A0ABV3X710_9FIRM</name>
<evidence type="ECO:0008006" key="3">
    <source>
        <dbReference type="Google" id="ProtNLM"/>
    </source>
</evidence>
<keyword evidence="2" id="KW-1185">Reference proteome</keyword>
<dbReference type="Proteomes" id="UP001559623">
    <property type="component" value="Unassembled WGS sequence"/>
</dbReference>
<organism evidence="1 2">
    <name type="scientific">Selenomonas sputigena</name>
    <dbReference type="NCBI Taxonomy" id="69823"/>
    <lineage>
        <taxon>Bacteria</taxon>
        <taxon>Bacillati</taxon>
        <taxon>Bacillota</taxon>
        <taxon>Negativicutes</taxon>
        <taxon>Selenomonadales</taxon>
        <taxon>Selenomonadaceae</taxon>
        <taxon>Selenomonas</taxon>
    </lineage>
</organism>
<gene>
    <name evidence="1" type="ORF">QCO44_06935</name>
</gene>
<dbReference type="Gene3D" id="1.10.1220.10">
    <property type="entry name" value="Met repressor-like"/>
    <property type="match status" value="1"/>
</dbReference>